<keyword evidence="4" id="KW-0479">Metal-binding</keyword>
<dbReference type="AlphaFoldDB" id="X1LQW3"/>
<name>X1LQW3_9ZZZZ</name>
<keyword evidence="6" id="KW-0862">Zinc</keyword>
<evidence type="ECO:0000256" key="5">
    <source>
        <dbReference type="ARBA" id="ARBA00022801"/>
    </source>
</evidence>
<dbReference type="PANTHER" id="PTHR11705:SF143">
    <property type="entry name" value="SLL0236 PROTEIN"/>
    <property type="match status" value="1"/>
</dbReference>
<keyword evidence="7" id="KW-0482">Metalloprotease</keyword>
<proteinExistence type="inferred from homology"/>
<evidence type="ECO:0000256" key="3">
    <source>
        <dbReference type="ARBA" id="ARBA00022670"/>
    </source>
</evidence>
<feature type="non-terminal residue" evidence="10">
    <location>
        <position position="398"/>
    </location>
</feature>
<gene>
    <name evidence="10" type="ORF">S06H3_07074</name>
</gene>
<dbReference type="SMART" id="SM00631">
    <property type="entry name" value="Zn_pept"/>
    <property type="match status" value="1"/>
</dbReference>
<evidence type="ECO:0000256" key="2">
    <source>
        <dbReference type="ARBA" id="ARBA00005988"/>
    </source>
</evidence>
<dbReference type="EMBL" id="BARV01002820">
    <property type="protein sequence ID" value="GAH96518.1"/>
    <property type="molecule type" value="Genomic_DNA"/>
</dbReference>
<dbReference type="GO" id="GO:0004181">
    <property type="term" value="F:metallocarboxypeptidase activity"/>
    <property type="evidence" value="ECO:0007669"/>
    <property type="project" value="InterPro"/>
</dbReference>
<dbReference type="PROSITE" id="PS00132">
    <property type="entry name" value="CARBOXYPEPT_ZN_1"/>
    <property type="match status" value="1"/>
</dbReference>
<comment type="similarity">
    <text evidence="2">Belongs to the peptidase M14 family.</text>
</comment>
<dbReference type="Gene3D" id="3.40.630.10">
    <property type="entry name" value="Zn peptidases"/>
    <property type="match status" value="1"/>
</dbReference>
<evidence type="ECO:0000256" key="7">
    <source>
        <dbReference type="ARBA" id="ARBA00023049"/>
    </source>
</evidence>
<keyword evidence="8" id="KW-0472">Membrane</keyword>
<organism evidence="10">
    <name type="scientific">marine sediment metagenome</name>
    <dbReference type="NCBI Taxonomy" id="412755"/>
    <lineage>
        <taxon>unclassified sequences</taxon>
        <taxon>metagenomes</taxon>
        <taxon>ecological metagenomes</taxon>
    </lineage>
</organism>
<dbReference type="PROSITE" id="PS52035">
    <property type="entry name" value="PEPTIDASE_M14"/>
    <property type="match status" value="1"/>
</dbReference>
<dbReference type="Pfam" id="PF00246">
    <property type="entry name" value="Peptidase_M14"/>
    <property type="match status" value="1"/>
</dbReference>
<keyword evidence="5" id="KW-0378">Hydrolase</keyword>
<dbReference type="SUPFAM" id="SSF53187">
    <property type="entry name" value="Zn-dependent exopeptidases"/>
    <property type="match status" value="1"/>
</dbReference>
<feature type="transmembrane region" description="Helical" evidence="8">
    <location>
        <begin position="12"/>
        <end position="33"/>
    </location>
</feature>
<dbReference type="GO" id="GO:0006508">
    <property type="term" value="P:proteolysis"/>
    <property type="evidence" value="ECO:0007669"/>
    <property type="project" value="UniProtKB-KW"/>
</dbReference>
<dbReference type="InterPro" id="IPR057246">
    <property type="entry name" value="CARBOXYPEPT_ZN_1"/>
</dbReference>
<evidence type="ECO:0000256" key="4">
    <source>
        <dbReference type="ARBA" id="ARBA00022723"/>
    </source>
</evidence>
<accession>X1LQW3</accession>
<keyword evidence="3" id="KW-0645">Protease</keyword>
<comment type="caution">
    <text evidence="10">The sequence shown here is derived from an EMBL/GenBank/DDBJ whole genome shotgun (WGS) entry which is preliminary data.</text>
</comment>
<evidence type="ECO:0000313" key="10">
    <source>
        <dbReference type="EMBL" id="GAH96518.1"/>
    </source>
</evidence>
<evidence type="ECO:0000259" key="9">
    <source>
        <dbReference type="PROSITE" id="PS52035"/>
    </source>
</evidence>
<dbReference type="PANTHER" id="PTHR11705">
    <property type="entry name" value="PROTEASE FAMILY M14 CARBOXYPEPTIDASE A,B"/>
    <property type="match status" value="1"/>
</dbReference>
<dbReference type="GO" id="GO:0005615">
    <property type="term" value="C:extracellular space"/>
    <property type="evidence" value="ECO:0007669"/>
    <property type="project" value="TreeGrafter"/>
</dbReference>
<feature type="transmembrane region" description="Helical" evidence="8">
    <location>
        <begin position="39"/>
        <end position="56"/>
    </location>
</feature>
<evidence type="ECO:0000256" key="1">
    <source>
        <dbReference type="ARBA" id="ARBA00001947"/>
    </source>
</evidence>
<keyword evidence="8" id="KW-0812">Transmembrane</keyword>
<evidence type="ECO:0000256" key="6">
    <source>
        <dbReference type="ARBA" id="ARBA00022833"/>
    </source>
</evidence>
<dbReference type="GO" id="GO:0008270">
    <property type="term" value="F:zinc ion binding"/>
    <property type="evidence" value="ECO:0007669"/>
    <property type="project" value="InterPro"/>
</dbReference>
<protein>
    <recommendedName>
        <fullName evidence="9">Peptidase M14 domain-containing protein</fullName>
    </recommendedName>
</protein>
<feature type="transmembrane region" description="Helical" evidence="8">
    <location>
        <begin position="84"/>
        <end position="106"/>
    </location>
</feature>
<evidence type="ECO:0000256" key="8">
    <source>
        <dbReference type="SAM" id="Phobius"/>
    </source>
</evidence>
<comment type="cofactor">
    <cofactor evidence="1">
        <name>Zn(2+)</name>
        <dbReference type="ChEBI" id="CHEBI:29105"/>
    </cofactor>
</comment>
<feature type="domain" description="Peptidase M14" evidence="9">
    <location>
        <begin position="131"/>
        <end position="398"/>
    </location>
</feature>
<keyword evidence="8" id="KW-1133">Transmembrane helix</keyword>
<reference evidence="10" key="1">
    <citation type="journal article" date="2014" name="Front. Microbiol.">
        <title>High frequency of phylogenetically diverse reductive dehalogenase-homologous genes in deep subseafloor sedimentary metagenomes.</title>
        <authorList>
            <person name="Kawai M."/>
            <person name="Futagami T."/>
            <person name="Toyoda A."/>
            <person name="Takaki Y."/>
            <person name="Nishi S."/>
            <person name="Hori S."/>
            <person name="Arai W."/>
            <person name="Tsubouchi T."/>
            <person name="Morono Y."/>
            <person name="Uchiyama I."/>
            <person name="Ito T."/>
            <person name="Fujiyama A."/>
            <person name="Inagaki F."/>
            <person name="Takami H."/>
        </authorList>
    </citation>
    <scope>NUCLEOTIDE SEQUENCE</scope>
    <source>
        <strain evidence="10">Expedition CK06-06</strain>
    </source>
</reference>
<dbReference type="InterPro" id="IPR000834">
    <property type="entry name" value="Peptidase_M14"/>
</dbReference>
<sequence length="398" mass="45369">MMILYSLRVKHIIILDILFVATGYVLRAIAGAVAIRVEISSWLLLCTLLLALFLVVSKRRTEIIILGKDAIKHRKILSHYSVDLLNQMIAIVTSACIVSYCLYTLAPETVSKFHTKNLIFTVPFVIYGIFRYHTFDEVAYELDSIANHFSSITLLDTIGYSTCDSLPIFAMKISDNVNVNEDEPEVLYIACHHAEEILGVEICMYMINDLVSNYNIDSTITHWVDNREIWFVPLLNPEGHSIVMELIDTTWRKNKRDNNNNGVFDLDYDGVDPNRNYDFYWSNGGSSNPPSEYYRGPAPFSENENRAIRDFCVSHNFVFCNTYHSARTGLGEVVYYPWRCDGGGYSPDYPFIREVGDSIARRIINDQGNGHYLLLVGLGLDGRARNWLYGVCGTFTYC</sequence>